<accession>A0ABW2SKT5</accession>
<dbReference type="PANTHER" id="PTHR30349:SF41">
    <property type="entry name" value="INTEGRASE_RECOMBINASE PROTEIN MJ0367-RELATED"/>
    <property type="match status" value="1"/>
</dbReference>
<evidence type="ECO:0000256" key="1">
    <source>
        <dbReference type="ARBA" id="ARBA00008857"/>
    </source>
</evidence>
<evidence type="ECO:0000313" key="5">
    <source>
        <dbReference type="EMBL" id="MFC7580724.1"/>
    </source>
</evidence>
<dbReference type="Proteomes" id="UP001596527">
    <property type="component" value="Unassembled WGS sequence"/>
</dbReference>
<reference evidence="7" key="2">
    <citation type="journal article" date="2019" name="Int. J. Syst. Evol. Microbiol.">
        <title>The Global Catalogue of Microorganisms (GCM) 10K type strain sequencing project: providing services to taxonomists for standard genome sequencing and annotation.</title>
        <authorList>
            <consortium name="The Broad Institute Genomics Platform"/>
            <consortium name="The Broad Institute Genome Sequencing Center for Infectious Disease"/>
            <person name="Wu L."/>
            <person name="Ma J."/>
        </authorList>
    </citation>
    <scope>NUCLEOTIDE SEQUENCE [LARGE SCALE GENOMIC DNA]</scope>
    <source>
        <strain evidence="7">CCUG 56698</strain>
    </source>
</reference>
<keyword evidence="2" id="KW-0238">DNA-binding</keyword>
<dbReference type="PROSITE" id="PS51898">
    <property type="entry name" value="TYR_RECOMBINASE"/>
    <property type="match status" value="1"/>
</dbReference>
<organism evidence="6 7">
    <name type="scientific">Schaalia naturae</name>
    <dbReference type="NCBI Taxonomy" id="635203"/>
    <lineage>
        <taxon>Bacteria</taxon>
        <taxon>Bacillati</taxon>
        <taxon>Actinomycetota</taxon>
        <taxon>Actinomycetes</taxon>
        <taxon>Actinomycetales</taxon>
        <taxon>Actinomycetaceae</taxon>
        <taxon>Schaalia</taxon>
    </lineage>
</organism>
<evidence type="ECO:0000313" key="7">
    <source>
        <dbReference type="Proteomes" id="UP001596527"/>
    </source>
</evidence>
<dbReference type="EMBL" id="JBHTEF010000001">
    <property type="protein sequence ID" value="MFC7580724.1"/>
    <property type="molecule type" value="Genomic_DNA"/>
</dbReference>
<dbReference type="Gene3D" id="1.10.443.10">
    <property type="entry name" value="Intergrase catalytic core"/>
    <property type="match status" value="1"/>
</dbReference>
<comment type="caution">
    <text evidence="6">The sequence shown here is derived from an EMBL/GenBank/DDBJ whole genome shotgun (WGS) entry which is preliminary data.</text>
</comment>
<dbReference type="SUPFAM" id="SSF56349">
    <property type="entry name" value="DNA breaking-rejoining enzymes"/>
    <property type="match status" value="1"/>
</dbReference>
<sequence>MTGPLRDQLADYLTLRRALGYRLERPEKLLNQFLEHLEHHGEEAITVAGALDWARQPASGASNWWAYRLGVVRGFATYLHAINPVHEVPARGLLPQRPLRASPYLYSDVEIAALIAATQALRTPLRQATFATLIGLLATTGIRIGEAIGLDRGDVDLADGRLTVRSGKFAKTRELALHPSTIDALRAYRRLRDRSAPRTGTPAFFVSTAGTRLIYCNVHNTFHRLVQGVALTPRSPSCRPRIHDLRHTFTVNTMLDAYVAGEDGQARLTLLSTWLGHVHPRHTYWYLSAAPELMALAGQRLEAHLTGESRARS</sequence>
<dbReference type="InterPro" id="IPR011010">
    <property type="entry name" value="DNA_brk_join_enz"/>
</dbReference>
<name>A0ABW2SKT5_9ACTO</name>
<evidence type="ECO:0000313" key="6">
    <source>
        <dbReference type="EMBL" id="MFC7580739.1"/>
    </source>
</evidence>
<reference evidence="6" key="3">
    <citation type="submission" date="2024-09" db="EMBL/GenBank/DDBJ databases">
        <authorList>
            <person name="Sun Q."/>
            <person name="Mori K."/>
        </authorList>
    </citation>
    <scope>NUCLEOTIDE SEQUENCE</scope>
    <source>
        <strain evidence="6">CCUG 56698</strain>
    </source>
</reference>
<feature type="domain" description="Tyr recombinase" evidence="4">
    <location>
        <begin position="100"/>
        <end position="299"/>
    </location>
</feature>
<dbReference type="InterPro" id="IPR050090">
    <property type="entry name" value="Tyrosine_recombinase_XerCD"/>
</dbReference>
<proteinExistence type="inferred from homology"/>
<dbReference type="RefSeq" id="WP_380973075.1">
    <property type="nucleotide sequence ID" value="NZ_JBHTEF010000001.1"/>
</dbReference>
<dbReference type="InterPro" id="IPR013762">
    <property type="entry name" value="Integrase-like_cat_sf"/>
</dbReference>
<dbReference type="PANTHER" id="PTHR30349">
    <property type="entry name" value="PHAGE INTEGRASE-RELATED"/>
    <property type="match status" value="1"/>
</dbReference>
<evidence type="ECO:0000256" key="2">
    <source>
        <dbReference type="ARBA" id="ARBA00023125"/>
    </source>
</evidence>
<dbReference type="InterPro" id="IPR002104">
    <property type="entry name" value="Integrase_catalytic"/>
</dbReference>
<evidence type="ECO:0000256" key="3">
    <source>
        <dbReference type="ARBA" id="ARBA00023172"/>
    </source>
</evidence>
<dbReference type="EMBL" id="JBHTEF010000001">
    <property type="protein sequence ID" value="MFC7580739.1"/>
    <property type="molecule type" value="Genomic_DNA"/>
</dbReference>
<comment type="similarity">
    <text evidence="1">Belongs to the 'phage' integrase family.</text>
</comment>
<protein>
    <submittedName>
        <fullName evidence="6">Tyrosine-type recombinase/integrase</fullName>
    </submittedName>
</protein>
<keyword evidence="7" id="KW-1185">Reference proteome</keyword>
<reference evidence="6" key="1">
    <citation type="journal article" date="2014" name="Int. J. Syst. Evol. Microbiol.">
        <title>Complete genome of a new Firmicutes species belonging to the dominant human colonic microbiota ('Ruminococcus bicirculans') reveals two chromosomes and a selective capacity to utilize plant glucans.</title>
        <authorList>
            <consortium name="NISC Comparative Sequencing Program"/>
            <person name="Wegmann U."/>
            <person name="Louis P."/>
            <person name="Goesmann A."/>
            <person name="Henrissat B."/>
            <person name="Duncan S.H."/>
            <person name="Flint H.J."/>
        </authorList>
    </citation>
    <scope>NUCLEOTIDE SEQUENCE</scope>
    <source>
        <strain evidence="6">CCUG 56698</strain>
    </source>
</reference>
<evidence type="ECO:0000259" key="4">
    <source>
        <dbReference type="PROSITE" id="PS51898"/>
    </source>
</evidence>
<keyword evidence="3" id="KW-0233">DNA recombination</keyword>
<gene>
    <name evidence="5" type="ORF">ACFQWG_05835</name>
    <name evidence="6" type="ORF">ACFQWG_05935</name>
</gene>
<dbReference type="Pfam" id="PF00589">
    <property type="entry name" value="Phage_integrase"/>
    <property type="match status" value="1"/>
</dbReference>